<dbReference type="Proteomes" id="UP000095283">
    <property type="component" value="Unplaced"/>
</dbReference>
<reference evidence="2" key="1">
    <citation type="submission" date="2016-11" db="UniProtKB">
        <authorList>
            <consortium name="WormBaseParasite"/>
        </authorList>
    </citation>
    <scope>IDENTIFICATION</scope>
</reference>
<proteinExistence type="predicted"/>
<accession>A0A1I7WNT4</accession>
<organism evidence="1 2">
    <name type="scientific">Heterorhabditis bacteriophora</name>
    <name type="common">Entomopathogenic nematode worm</name>
    <dbReference type="NCBI Taxonomy" id="37862"/>
    <lineage>
        <taxon>Eukaryota</taxon>
        <taxon>Metazoa</taxon>
        <taxon>Ecdysozoa</taxon>
        <taxon>Nematoda</taxon>
        <taxon>Chromadorea</taxon>
        <taxon>Rhabditida</taxon>
        <taxon>Rhabditina</taxon>
        <taxon>Rhabditomorpha</taxon>
        <taxon>Strongyloidea</taxon>
        <taxon>Heterorhabditidae</taxon>
        <taxon>Heterorhabditis</taxon>
    </lineage>
</organism>
<sequence>MYVAILWSSKLKELGNDDPVKLIREVASDISEVVELHCMEWHIFKKQKSFITYEILMYMYCLIA</sequence>
<evidence type="ECO:0000313" key="1">
    <source>
        <dbReference type="Proteomes" id="UP000095283"/>
    </source>
</evidence>
<keyword evidence="1" id="KW-1185">Reference proteome</keyword>
<name>A0A1I7WNT4_HETBA</name>
<dbReference type="AlphaFoldDB" id="A0A1I7WNT4"/>
<dbReference type="WBParaSite" id="Hba_06806">
    <property type="protein sequence ID" value="Hba_06806"/>
    <property type="gene ID" value="Hba_06806"/>
</dbReference>
<evidence type="ECO:0000313" key="2">
    <source>
        <dbReference type="WBParaSite" id="Hba_06806"/>
    </source>
</evidence>
<protein>
    <submittedName>
        <fullName evidence="2">Uncharacterized protein</fullName>
    </submittedName>
</protein>